<sequence>MDKYKVIEMTKKGGKVVTAKEISKPSSYATARKLVEVLQASNMKDKYHVCGCKNDNFNYVSYFSDKTVYYQIKRVG</sequence>
<name>A0ABV1FZX1_9BACT</name>
<protein>
    <submittedName>
        <fullName evidence="1">Uncharacterized protein</fullName>
    </submittedName>
</protein>
<comment type="caution">
    <text evidence="1">The sequence shown here is derived from an EMBL/GenBank/DDBJ whole genome shotgun (WGS) entry which is preliminary data.</text>
</comment>
<dbReference type="RefSeq" id="WP_349226374.1">
    <property type="nucleotide sequence ID" value="NZ_JBBNFG020000005.1"/>
</dbReference>
<evidence type="ECO:0000313" key="1">
    <source>
        <dbReference type="EMBL" id="MEQ2508708.1"/>
    </source>
</evidence>
<reference evidence="1 2" key="1">
    <citation type="submission" date="2024-04" db="EMBL/GenBank/DDBJ databases">
        <title>Human intestinal bacterial collection.</title>
        <authorList>
            <person name="Pauvert C."/>
            <person name="Hitch T.C.A."/>
            <person name="Clavel T."/>
        </authorList>
    </citation>
    <scope>NUCLEOTIDE SEQUENCE [LARGE SCALE GENOMIC DNA]</scope>
    <source>
        <strain evidence="1 2">CLA-AA-H174</strain>
    </source>
</reference>
<dbReference type="EMBL" id="JBBNGE010000037">
    <property type="protein sequence ID" value="MEQ2508708.1"/>
    <property type="molecule type" value="Genomic_DNA"/>
</dbReference>
<keyword evidence="2" id="KW-1185">Reference proteome</keyword>
<evidence type="ECO:0000313" key="2">
    <source>
        <dbReference type="Proteomes" id="UP001465717"/>
    </source>
</evidence>
<dbReference type="Proteomes" id="UP001465717">
    <property type="component" value="Unassembled WGS sequence"/>
</dbReference>
<proteinExistence type="predicted"/>
<accession>A0ABV1FZX1</accession>
<gene>
    <name evidence="1" type="ORF">AAAT87_10530</name>
</gene>
<organism evidence="1 2">
    <name type="scientific">Segatella sinensis</name>
    <dbReference type="NCBI Taxonomy" id="3085167"/>
    <lineage>
        <taxon>Bacteria</taxon>
        <taxon>Pseudomonadati</taxon>
        <taxon>Bacteroidota</taxon>
        <taxon>Bacteroidia</taxon>
        <taxon>Bacteroidales</taxon>
        <taxon>Prevotellaceae</taxon>
        <taxon>Segatella</taxon>
    </lineage>
</organism>